<keyword evidence="3" id="KW-1185">Reference proteome</keyword>
<protein>
    <recommendedName>
        <fullName evidence="4">CsbD-like domain-containing protein</fullName>
    </recommendedName>
</protein>
<proteinExistence type="predicted"/>
<dbReference type="EMBL" id="KN832971">
    <property type="protein sequence ID" value="KIM91602.1"/>
    <property type="molecule type" value="Genomic_DNA"/>
</dbReference>
<evidence type="ECO:0000256" key="1">
    <source>
        <dbReference type="SAM" id="MobiDB-lite"/>
    </source>
</evidence>
<gene>
    <name evidence="2" type="ORF">PILCRDRAFT_810881</name>
</gene>
<reference evidence="3" key="2">
    <citation type="submission" date="2015-01" db="EMBL/GenBank/DDBJ databases">
        <title>Evolutionary Origins and Diversification of the Mycorrhizal Mutualists.</title>
        <authorList>
            <consortium name="DOE Joint Genome Institute"/>
            <consortium name="Mycorrhizal Genomics Consortium"/>
            <person name="Kohler A."/>
            <person name="Kuo A."/>
            <person name="Nagy L.G."/>
            <person name="Floudas D."/>
            <person name="Copeland A."/>
            <person name="Barry K.W."/>
            <person name="Cichocki N."/>
            <person name="Veneault-Fourrey C."/>
            <person name="LaButti K."/>
            <person name="Lindquist E.A."/>
            <person name="Lipzen A."/>
            <person name="Lundell T."/>
            <person name="Morin E."/>
            <person name="Murat C."/>
            <person name="Riley R."/>
            <person name="Ohm R."/>
            <person name="Sun H."/>
            <person name="Tunlid A."/>
            <person name="Henrissat B."/>
            <person name="Grigoriev I.V."/>
            <person name="Hibbett D.S."/>
            <person name="Martin F."/>
        </authorList>
    </citation>
    <scope>NUCLEOTIDE SEQUENCE [LARGE SCALE GENOMIC DNA]</scope>
    <source>
        <strain evidence="3">F 1598</strain>
    </source>
</reference>
<feature type="compositionally biased region" description="Polar residues" evidence="1">
    <location>
        <begin position="49"/>
        <end position="58"/>
    </location>
</feature>
<evidence type="ECO:0008006" key="4">
    <source>
        <dbReference type="Google" id="ProtNLM"/>
    </source>
</evidence>
<reference evidence="2 3" key="1">
    <citation type="submission" date="2014-04" db="EMBL/GenBank/DDBJ databases">
        <authorList>
            <consortium name="DOE Joint Genome Institute"/>
            <person name="Kuo A."/>
            <person name="Tarkka M."/>
            <person name="Buscot F."/>
            <person name="Kohler A."/>
            <person name="Nagy L.G."/>
            <person name="Floudas D."/>
            <person name="Copeland A."/>
            <person name="Barry K.W."/>
            <person name="Cichocki N."/>
            <person name="Veneault-Fourrey C."/>
            <person name="LaButti K."/>
            <person name="Lindquist E.A."/>
            <person name="Lipzen A."/>
            <person name="Lundell T."/>
            <person name="Morin E."/>
            <person name="Murat C."/>
            <person name="Sun H."/>
            <person name="Tunlid A."/>
            <person name="Henrissat B."/>
            <person name="Grigoriev I.V."/>
            <person name="Hibbett D.S."/>
            <person name="Martin F."/>
            <person name="Nordberg H.P."/>
            <person name="Cantor M.N."/>
            <person name="Hua S.X."/>
        </authorList>
    </citation>
    <scope>NUCLEOTIDE SEQUENCE [LARGE SCALE GENOMIC DNA]</scope>
    <source>
        <strain evidence="2 3">F 1598</strain>
    </source>
</reference>
<dbReference type="InParanoid" id="A0A0C3CPL8"/>
<feature type="region of interest" description="Disordered" evidence="1">
    <location>
        <begin position="1"/>
        <end position="107"/>
    </location>
</feature>
<dbReference type="Proteomes" id="UP000054166">
    <property type="component" value="Unassembled WGS sequence"/>
</dbReference>
<name>A0A0C3CPL8_PILCF</name>
<organism evidence="2 3">
    <name type="scientific">Piloderma croceum (strain F 1598)</name>
    <dbReference type="NCBI Taxonomy" id="765440"/>
    <lineage>
        <taxon>Eukaryota</taxon>
        <taxon>Fungi</taxon>
        <taxon>Dikarya</taxon>
        <taxon>Basidiomycota</taxon>
        <taxon>Agaricomycotina</taxon>
        <taxon>Agaricomycetes</taxon>
        <taxon>Agaricomycetidae</taxon>
        <taxon>Atheliales</taxon>
        <taxon>Atheliaceae</taxon>
        <taxon>Piloderma</taxon>
    </lineage>
</organism>
<sequence length="180" mass="18556">MPLFKKTPNDLPTSTTGAFPSAGPGTGAFNPGRGPGYDMSQPIPGSDAGPTQPNQYGQPHSGAGINTGVQSGQAGYHNASGPPPDQIPSSAALGTNRQGAGQHAMTGKVEHAVGAMIGSQSLKAKGIQKEQEAQAFKVQSQELGEAERLEREALMRRQRAVGHGAHPDHRHLGGKPPGMN</sequence>
<accession>A0A0C3CPL8</accession>
<dbReference type="OrthoDB" id="2590620at2759"/>
<evidence type="ECO:0000313" key="3">
    <source>
        <dbReference type="Proteomes" id="UP000054166"/>
    </source>
</evidence>
<feature type="region of interest" description="Disordered" evidence="1">
    <location>
        <begin position="160"/>
        <end position="180"/>
    </location>
</feature>
<feature type="compositionally biased region" description="Polar residues" evidence="1">
    <location>
        <begin position="87"/>
        <end position="99"/>
    </location>
</feature>
<evidence type="ECO:0000313" key="2">
    <source>
        <dbReference type="EMBL" id="KIM91602.1"/>
    </source>
</evidence>
<dbReference type="HOGENOM" id="CLU_089006_0_0_1"/>
<dbReference type="AlphaFoldDB" id="A0A0C3CPL8"/>